<organism evidence="1">
    <name type="scientific">marine metagenome</name>
    <dbReference type="NCBI Taxonomy" id="408172"/>
    <lineage>
        <taxon>unclassified sequences</taxon>
        <taxon>metagenomes</taxon>
        <taxon>ecological metagenomes</taxon>
    </lineage>
</organism>
<gene>
    <name evidence="1" type="ORF">METZ01_LOCUS120893</name>
</gene>
<accession>A0A381XTD8</accession>
<proteinExistence type="predicted"/>
<dbReference type="EMBL" id="UINC01016323">
    <property type="protein sequence ID" value="SVA68039.1"/>
    <property type="molecule type" value="Genomic_DNA"/>
</dbReference>
<sequence length="168" mass="19562">MAKNRRLAGYFFRAELLFSDSYMDLPKSGRDLLHCLVFELKFVKNKRKGRYSYPNNGSVSFTEIQFKEEFGCASNTYITARNRLIHNGLIKQIYRGGFGAGDMATYKVLITPDLNPREMRWLRYPDENWEHEIPRSKTKIGIGTRFELKATLENCTLNSEFPPHKLTP</sequence>
<name>A0A381XTD8_9ZZZZ</name>
<protein>
    <submittedName>
        <fullName evidence="1">Uncharacterized protein</fullName>
    </submittedName>
</protein>
<dbReference type="AlphaFoldDB" id="A0A381XTD8"/>
<reference evidence="1" key="1">
    <citation type="submission" date="2018-05" db="EMBL/GenBank/DDBJ databases">
        <authorList>
            <person name="Lanie J.A."/>
            <person name="Ng W.-L."/>
            <person name="Kazmierczak K.M."/>
            <person name="Andrzejewski T.M."/>
            <person name="Davidsen T.M."/>
            <person name="Wayne K.J."/>
            <person name="Tettelin H."/>
            <person name="Glass J.I."/>
            <person name="Rusch D."/>
            <person name="Podicherti R."/>
            <person name="Tsui H.-C.T."/>
            <person name="Winkler M.E."/>
        </authorList>
    </citation>
    <scope>NUCLEOTIDE SEQUENCE</scope>
</reference>
<evidence type="ECO:0000313" key="1">
    <source>
        <dbReference type="EMBL" id="SVA68039.1"/>
    </source>
</evidence>